<evidence type="ECO:0000256" key="3">
    <source>
        <dbReference type="PROSITE-ProRule" id="PRU00059"/>
    </source>
</evidence>
<feature type="signal peptide" evidence="6">
    <location>
        <begin position="1"/>
        <end position="28"/>
    </location>
</feature>
<comment type="caution">
    <text evidence="8">The sequence shown here is derived from an EMBL/GenBank/DDBJ whole genome shotgun (WGS) entry which is preliminary data.</text>
</comment>
<feature type="chain" id="PRO_5006869371" evidence="6">
    <location>
        <begin position="29"/>
        <end position="882"/>
    </location>
</feature>
<evidence type="ECO:0000256" key="4">
    <source>
        <dbReference type="PROSITE-ProRule" id="PRU00124"/>
    </source>
</evidence>
<dbReference type="STRING" id="144512.A0A0V0TRU6"/>
<proteinExistence type="predicted"/>
<dbReference type="PROSITE" id="PS01180">
    <property type="entry name" value="CUB"/>
    <property type="match status" value="5"/>
</dbReference>
<accession>A0A0V0TRU6</accession>
<feature type="domain" description="CUB" evidence="7">
    <location>
        <begin position="84"/>
        <end position="208"/>
    </location>
</feature>
<dbReference type="SMART" id="SM00192">
    <property type="entry name" value="LDLa"/>
    <property type="match status" value="1"/>
</dbReference>
<evidence type="ECO:0000259" key="7">
    <source>
        <dbReference type="PROSITE" id="PS01180"/>
    </source>
</evidence>
<dbReference type="EMBL" id="JYDJ01000177">
    <property type="protein sequence ID" value="KRX41235.1"/>
    <property type="molecule type" value="Genomic_DNA"/>
</dbReference>
<dbReference type="CDD" id="cd00041">
    <property type="entry name" value="CUB"/>
    <property type="match status" value="5"/>
</dbReference>
<name>A0A0V0TRU6_9BILA</name>
<organism evidence="8 9">
    <name type="scientific">Trichinella murrelli</name>
    <dbReference type="NCBI Taxonomy" id="144512"/>
    <lineage>
        <taxon>Eukaryota</taxon>
        <taxon>Metazoa</taxon>
        <taxon>Ecdysozoa</taxon>
        <taxon>Nematoda</taxon>
        <taxon>Enoplea</taxon>
        <taxon>Dorylaimia</taxon>
        <taxon>Trichinellida</taxon>
        <taxon>Trichinellidae</taxon>
        <taxon>Trichinella</taxon>
    </lineage>
</organism>
<feature type="domain" description="CUB" evidence="7">
    <location>
        <begin position="652"/>
        <end position="774"/>
    </location>
</feature>
<protein>
    <submittedName>
        <fullName evidence="8">Cubilin</fullName>
    </submittedName>
</protein>
<evidence type="ECO:0000256" key="2">
    <source>
        <dbReference type="ARBA" id="ARBA00023157"/>
    </source>
</evidence>
<dbReference type="InterPro" id="IPR002172">
    <property type="entry name" value="LDrepeatLR_classA_rpt"/>
</dbReference>
<feature type="non-terminal residue" evidence="8">
    <location>
        <position position="1"/>
    </location>
</feature>
<feature type="domain" description="CUB" evidence="7">
    <location>
        <begin position="366"/>
        <end position="490"/>
    </location>
</feature>
<dbReference type="Gene3D" id="2.60.120.290">
    <property type="entry name" value="Spermadhesin, CUB domain"/>
    <property type="match status" value="5"/>
</dbReference>
<keyword evidence="1" id="KW-0677">Repeat</keyword>
<evidence type="ECO:0000256" key="6">
    <source>
        <dbReference type="SAM" id="SignalP"/>
    </source>
</evidence>
<dbReference type="InterPro" id="IPR036055">
    <property type="entry name" value="LDL_receptor-like_sf"/>
</dbReference>
<dbReference type="SUPFAM" id="SSF49854">
    <property type="entry name" value="Spermadhesin, CUB domain"/>
    <property type="match status" value="5"/>
</dbReference>
<feature type="disulfide bond" evidence="3">
    <location>
        <begin position="652"/>
        <end position="679"/>
    </location>
</feature>
<keyword evidence="6" id="KW-0732">Signal</keyword>
<dbReference type="PROSITE" id="PS50068">
    <property type="entry name" value="LDLRA_2"/>
    <property type="match status" value="1"/>
</dbReference>
<comment type="caution">
    <text evidence="4">Lacks conserved residue(s) required for the propagation of feature annotation.</text>
</comment>
<keyword evidence="9" id="KW-1185">Reference proteome</keyword>
<dbReference type="AlphaFoldDB" id="A0A0V0TRU6"/>
<dbReference type="SMART" id="SM00042">
    <property type="entry name" value="CUB"/>
    <property type="match status" value="5"/>
</dbReference>
<dbReference type="PANTHER" id="PTHR24251">
    <property type="entry name" value="OVOCHYMASE-RELATED"/>
    <property type="match status" value="1"/>
</dbReference>
<dbReference type="CDD" id="cd00112">
    <property type="entry name" value="LDLa"/>
    <property type="match status" value="1"/>
</dbReference>
<dbReference type="Gene3D" id="4.10.400.10">
    <property type="entry name" value="Low-density Lipoprotein Receptor"/>
    <property type="match status" value="1"/>
</dbReference>
<evidence type="ECO:0000313" key="9">
    <source>
        <dbReference type="Proteomes" id="UP000055048"/>
    </source>
</evidence>
<evidence type="ECO:0000256" key="5">
    <source>
        <dbReference type="SAM" id="Phobius"/>
    </source>
</evidence>
<evidence type="ECO:0000313" key="8">
    <source>
        <dbReference type="EMBL" id="KRX41235.1"/>
    </source>
</evidence>
<gene>
    <name evidence="8" type="primary">Cubn</name>
    <name evidence="8" type="ORF">T05_11368</name>
</gene>
<dbReference type="PANTHER" id="PTHR24251:SF50">
    <property type="entry name" value="ATTRACTIN-LIKE 1A"/>
    <property type="match status" value="1"/>
</dbReference>
<keyword evidence="2 3" id="KW-1015">Disulfide bond</keyword>
<keyword evidence="5" id="KW-0812">Transmembrane</keyword>
<keyword evidence="5" id="KW-0472">Membrane</keyword>
<reference evidence="8 9" key="1">
    <citation type="submission" date="2015-01" db="EMBL/GenBank/DDBJ databases">
        <title>Evolution of Trichinella species and genotypes.</title>
        <authorList>
            <person name="Korhonen P.K."/>
            <person name="Edoardo P."/>
            <person name="Giuseppe L.R."/>
            <person name="Gasser R.B."/>
        </authorList>
    </citation>
    <scope>NUCLEOTIDE SEQUENCE [LARGE SCALE GENOMIC DNA]</scope>
    <source>
        <strain evidence="8">ISS417</strain>
    </source>
</reference>
<evidence type="ECO:0000256" key="1">
    <source>
        <dbReference type="ARBA" id="ARBA00022737"/>
    </source>
</evidence>
<feature type="domain" description="CUB" evidence="7">
    <location>
        <begin position="517"/>
        <end position="638"/>
    </location>
</feature>
<feature type="domain" description="CUB" evidence="7">
    <location>
        <begin position="224"/>
        <end position="342"/>
    </location>
</feature>
<dbReference type="SUPFAM" id="SSF57424">
    <property type="entry name" value="LDL receptor-like module"/>
    <property type="match status" value="1"/>
</dbReference>
<dbReference type="FunFam" id="2.60.120.290:FF:000005">
    <property type="entry name" value="Procollagen C-endopeptidase enhancer 1"/>
    <property type="match status" value="1"/>
</dbReference>
<feature type="transmembrane region" description="Helical" evidence="5">
    <location>
        <begin position="829"/>
        <end position="851"/>
    </location>
</feature>
<dbReference type="InterPro" id="IPR035914">
    <property type="entry name" value="Sperma_CUB_dom_sf"/>
</dbReference>
<sequence length="882" mass="99540">LNDMLSCPLVTIAMGSFLLFALTHTIQAEQPVHAELVKLNDRSPSASTADSHGFQMRTLDNIVSVKLDEIDDRTEEENDCNAYCDHMYIHTDDGSLNGTFSSPNHPKPYPSNLQCIYTFIAKSNYRVKLVFKSFLLSGSSAKCEDYIDVYSMLEKPDIDLLSQPLSGRYCATVSPNTVISLHNVIVIVFHVREKSRGAKGFSGVYSFIPDLMYAVGTQMSPQKCHFVIYSSQKAKGIIYSPTYPGKYPFNIRCVYRLIGEPRQRIRLEFEDFDVYFGGDHCPYDSLTVYDGDSYHAPIIQKVCGLQQSLELFSEAENLYLEFVSNNQMSSEHRGFKIAYEFSQRFVSIDQLNGGQFGITHLRGTECDLRVQSSKENEHVIMSPNYPQSYPSTTCTYILDGLQGAQDLEKVLIHFETLQVTSNSKDCEDAYVAIFLNGQDWKSEIPDAKFCSANVATLPDTLESLNPRMTVVLRTSNSSNDRGFKAVVKFETAAVIICNTVLVDFGIPGTPASDSNECTFHFNSLSEKEGTFNSPRYPENYPVDTVCIYWLNGKIGERVRIYFDQFVLAPSFSKTDRCADRLELYNVFSNNRETLLGKYCAENYPGPILSAENANRIRAIFIADAKHTATGFRAHYQFIPQKNINALSERSNCAARIVGSISGTIVTPNFPQRYVKDMVCHWEIRVRIGYRILLQPVVLNVEGMMGDDGKSSNCRSAVIRIKNDSSEYSKEFCGEKVVPGIRQFISAKNIMHISFLTHPEKVNGLSGFNFSWTEFTMDEKCNGPDLFRCNFSKYCISSKVRCNDLIDCGEGDNSDELHCKVQEKEEDRTVLTVGITATVVVVTILIVILISVKRHQRMKRARKRLSNRIHLNVNRLAEHTQVL</sequence>
<dbReference type="Pfam" id="PF00431">
    <property type="entry name" value="CUB"/>
    <property type="match status" value="5"/>
</dbReference>
<dbReference type="Proteomes" id="UP000055048">
    <property type="component" value="Unassembled WGS sequence"/>
</dbReference>
<keyword evidence="5" id="KW-1133">Transmembrane helix</keyword>
<dbReference type="InterPro" id="IPR000859">
    <property type="entry name" value="CUB_dom"/>
</dbReference>